<keyword evidence="7" id="KW-1185">Reference proteome</keyword>
<evidence type="ECO:0000256" key="4">
    <source>
        <dbReference type="SAM" id="Phobius"/>
    </source>
</evidence>
<dbReference type="NCBIfam" id="TIGR00254">
    <property type="entry name" value="GGDEF"/>
    <property type="match status" value="1"/>
</dbReference>
<evidence type="ECO:0000313" key="7">
    <source>
        <dbReference type="Proteomes" id="UP000600307"/>
    </source>
</evidence>
<dbReference type="InterPro" id="IPR043128">
    <property type="entry name" value="Rev_trsase/Diguanyl_cyclase"/>
</dbReference>
<proteinExistence type="predicted"/>
<evidence type="ECO:0000259" key="5">
    <source>
        <dbReference type="PROSITE" id="PS50887"/>
    </source>
</evidence>
<comment type="pathway">
    <text evidence="1">Purine metabolism; 3',5'-cyclic di-GMP biosynthesis.</text>
</comment>
<evidence type="ECO:0000256" key="2">
    <source>
        <dbReference type="ARBA" id="ARBA00012528"/>
    </source>
</evidence>
<feature type="transmembrane region" description="Helical" evidence="4">
    <location>
        <begin position="157"/>
        <end position="178"/>
    </location>
</feature>
<name>A0ABS0DVV2_9GAMM</name>
<keyword evidence="4" id="KW-0472">Membrane</keyword>
<dbReference type="RefSeq" id="WP_131693694.1">
    <property type="nucleotide sequence ID" value="NZ_CBCSED010000008.1"/>
</dbReference>
<dbReference type="Proteomes" id="UP000600307">
    <property type="component" value="Unassembled WGS sequence"/>
</dbReference>
<dbReference type="EC" id="2.7.7.65" evidence="2"/>
<dbReference type="CDD" id="cd01949">
    <property type="entry name" value="GGDEF"/>
    <property type="match status" value="1"/>
</dbReference>
<feature type="transmembrane region" description="Helical" evidence="4">
    <location>
        <begin position="132"/>
        <end position="151"/>
    </location>
</feature>
<protein>
    <recommendedName>
        <fullName evidence="2">diguanylate cyclase</fullName>
        <ecNumber evidence="2">2.7.7.65</ecNumber>
    </recommendedName>
</protein>
<reference evidence="6 7" key="1">
    <citation type="submission" date="2020-11" db="EMBL/GenBank/DDBJ databases">
        <title>Taxonomic investigation of Rahnella spp.</title>
        <authorList>
            <person name="Lee S.D."/>
        </authorList>
    </citation>
    <scope>NUCLEOTIDE SEQUENCE [LARGE SCALE GENOMIC DNA]</scope>
    <source>
        <strain evidence="6 7">SAP-10</strain>
    </source>
</reference>
<comment type="catalytic activity">
    <reaction evidence="3">
        <text>2 GTP = 3',3'-c-di-GMP + 2 diphosphate</text>
        <dbReference type="Rhea" id="RHEA:24898"/>
        <dbReference type="ChEBI" id="CHEBI:33019"/>
        <dbReference type="ChEBI" id="CHEBI:37565"/>
        <dbReference type="ChEBI" id="CHEBI:58805"/>
        <dbReference type="EC" id="2.7.7.65"/>
    </reaction>
</comment>
<evidence type="ECO:0000313" key="6">
    <source>
        <dbReference type="EMBL" id="MBF7957102.1"/>
    </source>
</evidence>
<organism evidence="6 7">
    <name type="scientific">Rahnella victoriana</name>
    <dbReference type="NCBI Taxonomy" id="1510570"/>
    <lineage>
        <taxon>Bacteria</taxon>
        <taxon>Pseudomonadati</taxon>
        <taxon>Pseudomonadota</taxon>
        <taxon>Gammaproteobacteria</taxon>
        <taxon>Enterobacterales</taxon>
        <taxon>Yersiniaceae</taxon>
        <taxon>Rahnella</taxon>
    </lineage>
</organism>
<dbReference type="InterPro" id="IPR050469">
    <property type="entry name" value="Diguanylate_Cyclase"/>
</dbReference>
<evidence type="ECO:0000256" key="3">
    <source>
        <dbReference type="ARBA" id="ARBA00034247"/>
    </source>
</evidence>
<dbReference type="PROSITE" id="PS50887">
    <property type="entry name" value="GGDEF"/>
    <property type="match status" value="1"/>
</dbReference>
<dbReference type="PANTHER" id="PTHR45138:SF9">
    <property type="entry name" value="DIGUANYLATE CYCLASE DGCM-RELATED"/>
    <property type="match status" value="1"/>
</dbReference>
<dbReference type="Pfam" id="PF00990">
    <property type="entry name" value="GGDEF"/>
    <property type="match status" value="1"/>
</dbReference>
<dbReference type="PANTHER" id="PTHR45138">
    <property type="entry name" value="REGULATORY COMPONENTS OF SENSORY TRANSDUCTION SYSTEM"/>
    <property type="match status" value="1"/>
</dbReference>
<gene>
    <name evidence="6" type="ORF">IV431_16225</name>
</gene>
<keyword evidence="4" id="KW-0812">Transmembrane</keyword>
<sequence>MDQVINSLDTLYINICVTYASLVFFYFFLSSDGPLGPKSPVHKRILFGLLCGVVSAYLDRDNFHLSDSVYYSFEMIPLVICVFYVGWFSVLCACLVNFALTGLFAIDNLFVTIMIAAICCFKPWKDNSIRTFVIVIIIMMSIRAAMALPYLTSWAIVWRSLVYQLFTVACLFICYHGLGGKFRYVREFFREKQNSSLDFLTKTFNRMGLEEHLKAVQKHHPHFGLAMLDIDFFKKVNDTYGHSVGDDVLVRVANVARMMLRNDDVLARFGGEEFVILIASGNAYECVKCCERIRLAVEKTVFTSPEGTPFHITVSLGVANYQPNKSLQENIMVADGALYQSKHNGRNRTTSV</sequence>
<feature type="transmembrane region" description="Helical" evidence="4">
    <location>
        <begin position="12"/>
        <end position="29"/>
    </location>
</feature>
<dbReference type="EMBL" id="JADOBH010000003">
    <property type="protein sequence ID" value="MBF7957102.1"/>
    <property type="molecule type" value="Genomic_DNA"/>
</dbReference>
<feature type="transmembrane region" description="Helical" evidence="4">
    <location>
        <begin position="96"/>
        <end position="120"/>
    </location>
</feature>
<feature type="transmembrane region" description="Helical" evidence="4">
    <location>
        <begin position="70"/>
        <end position="90"/>
    </location>
</feature>
<feature type="domain" description="GGDEF" evidence="5">
    <location>
        <begin position="221"/>
        <end position="352"/>
    </location>
</feature>
<evidence type="ECO:0000256" key="1">
    <source>
        <dbReference type="ARBA" id="ARBA00004665"/>
    </source>
</evidence>
<dbReference type="Gene3D" id="3.30.70.270">
    <property type="match status" value="1"/>
</dbReference>
<dbReference type="SMART" id="SM00267">
    <property type="entry name" value="GGDEF"/>
    <property type="match status" value="1"/>
</dbReference>
<keyword evidence="4" id="KW-1133">Transmembrane helix</keyword>
<accession>A0ABS0DVV2</accession>
<dbReference type="InterPro" id="IPR029787">
    <property type="entry name" value="Nucleotide_cyclase"/>
</dbReference>
<dbReference type="InterPro" id="IPR000160">
    <property type="entry name" value="GGDEF_dom"/>
</dbReference>
<dbReference type="SUPFAM" id="SSF55073">
    <property type="entry name" value="Nucleotide cyclase"/>
    <property type="match status" value="1"/>
</dbReference>
<comment type="caution">
    <text evidence="6">The sequence shown here is derived from an EMBL/GenBank/DDBJ whole genome shotgun (WGS) entry which is preliminary data.</text>
</comment>